<dbReference type="PANTHER" id="PTHR43833:SF9">
    <property type="entry name" value="POTASSIUM CHANNEL PROTEIN YUGO-RELATED"/>
    <property type="match status" value="1"/>
</dbReference>
<organism evidence="6 7">
    <name type="scientific">Novosphingobium pokkalii</name>
    <dbReference type="NCBI Taxonomy" id="1770194"/>
    <lineage>
        <taxon>Bacteria</taxon>
        <taxon>Pseudomonadati</taxon>
        <taxon>Pseudomonadota</taxon>
        <taxon>Alphaproteobacteria</taxon>
        <taxon>Sphingomonadales</taxon>
        <taxon>Sphingomonadaceae</taxon>
        <taxon>Novosphingobium</taxon>
    </lineage>
</organism>
<feature type="domain" description="RCK N-terminal" evidence="4">
    <location>
        <begin position="132"/>
        <end position="249"/>
    </location>
</feature>
<dbReference type="InterPro" id="IPR036721">
    <property type="entry name" value="RCK_C_sf"/>
</dbReference>
<dbReference type="SUPFAM" id="SSF81324">
    <property type="entry name" value="Voltage-gated potassium channels"/>
    <property type="match status" value="1"/>
</dbReference>
<evidence type="ECO:0000313" key="6">
    <source>
        <dbReference type="EMBL" id="MFC3670585.1"/>
    </source>
</evidence>
<dbReference type="InterPro" id="IPR013099">
    <property type="entry name" value="K_chnl_dom"/>
</dbReference>
<feature type="transmembrane region" description="Helical" evidence="3">
    <location>
        <begin position="86"/>
        <end position="113"/>
    </location>
</feature>
<evidence type="ECO:0000256" key="2">
    <source>
        <dbReference type="SAM" id="MobiDB-lite"/>
    </source>
</evidence>
<comment type="subcellular location">
    <subcellularLocation>
        <location evidence="1">Cell membrane</location>
        <topology evidence="1">Multi-pass membrane protein</topology>
    </subcellularLocation>
</comment>
<keyword evidence="6" id="KW-0406">Ion transport</keyword>
<evidence type="ECO:0000259" key="5">
    <source>
        <dbReference type="PROSITE" id="PS51202"/>
    </source>
</evidence>
<evidence type="ECO:0000256" key="1">
    <source>
        <dbReference type="ARBA" id="ARBA00004651"/>
    </source>
</evidence>
<keyword evidence="3" id="KW-0472">Membrane</keyword>
<evidence type="ECO:0000259" key="4">
    <source>
        <dbReference type="PROSITE" id="PS51201"/>
    </source>
</evidence>
<dbReference type="Gene3D" id="3.40.50.720">
    <property type="entry name" value="NAD(P)-binding Rossmann-like Domain"/>
    <property type="match status" value="1"/>
</dbReference>
<proteinExistence type="predicted"/>
<name>A0ABV7V0L7_9SPHN</name>
<gene>
    <name evidence="6" type="ORF">ACFOOT_04020</name>
</gene>
<protein>
    <submittedName>
        <fullName evidence="6">Potassium channel family protein</fullName>
    </submittedName>
</protein>
<dbReference type="Pfam" id="PF07885">
    <property type="entry name" value="Ion_trans_2"/>
    <property type="match status" value="1"/>
</dbReference>
<evidence type="ECO:0000256" key="3">
    <source>
        <dbReference type="SAM" id="Phobius"/>
    </source>
</evidence>
<dbReference type="GO" id="GO:0034220">
    <property type="term" value="P:monoatomic ion transmembrane transport"/>
    <property type="evidence" value="ECO:0007669"/>
    <property type="project" value="UniProtKB-KW"/>
</dbReference>
<sequence length="376" mass="40246">MADDRQRSESGFSHSSFSQGANSVLGSPLRLLAGTLLYVVALFAVSTMGYVRAGWPLGDAAYMVLLTIFSVGYGEVRPIDGTFLRLWTTMTIVLGCTGMIVLTGALVQVFTLFQFRRLLGLDRMHTEIERLTGHTIICGYGRIGVQLAKALAEAGHPFLVLERSPAKAEEARGHGFLTLVGEATHEDTLKEAGIARARVLATVLPDDAANVFITLSARSLNPAVQIIARGEAPTTESKLFHAGADKVVLPTHIGAERITEMILYPATGAAMDEGSPMGEVKRKLHDFGLDLEVVTCPPKGALTGASVGEAERRGNGAFFIVQIDRAHGQQIAHPGEDVRIEAGDRILLVVRGSRLSAGAVFHAPARPIKHGRALVR</sequence>
<reference evidence="7" key="1">
    <citation type="journal article" date="2019" name="Int. J. Syst. Evol. Microbiol.">
        <title>The Global Catalogue of Microorganisms (GCM) 10K type strain sequencing project: providing services to taxonomists for standard genome sequencing and annotation.</title>
        <authorList>
            <consortium name="The Broad Institute Genomics Platform"/>
            <consortium name="The Broad Institute Genome Sequencing Center for Infectious Disease"/>
            <person name="Wu L."/>
            <person name="Ma J."/>
        </authorList>
    </citation>
    <scope>NUCLEOTIDE SEQUENCE [LARGE SCALE GENOMIC DNA]</scope>
    <source>
        <strain evidence="7">KCTC 42224</strain>
    </source>
</reference>
<dbReference type="Proteomes" id="UP001595683">
    <property type="component" value="Unassembled WGS sequence"/>
</dbReference>
<keyword evidence="7" id="KW-1185">Reference proteome</keyword>
<dbReference type="SUPFAM" id="SSF51735">
    <property type="entry name" value="NAD(P)-binding Rossmann-fold domains"/>
    <property type="match status" value="1"/>
</dbReference>
<evidence type="ECO:0000313" key="7">
    <source>
        <dbReference type="Proteomes" id="UP001595683"/>
    </source>
</evidence>
<feature type="domain" description="RCK C-terminal" evidence="5">
    <location>
        <begin position="279"/>
        <end position="364"/>
    </location>
</feature>
<dbReference type="SUPFAM" id="SSF116726">
    <property type="entry name" value="TrkA C-terminal domain-like"/>
    <property type="match status" value="1"/>
</dbReference>
<keyword evidence="3" id="KW-0812">Transmembrane</keyword>
<dbReference type="Gene3D" id="3.30.70.1450">
    <property type="entry name" value="Regulator of K+ conductance, C-terminal domain"/>
    <property type="match status" value="1"/>
</dbReference>
<feature type="transmembrane region" description="Helical" evidence="3">
    <location>
        <begin position="31"/>
        <end position="50"/>
    </location>
</feature>
<keyword evidence="3" id="KW-1133">Transmembrane helix</keyword>
<keyword evidence="6" id="KW-0813">Transport</keyword>
<feature type="transmembrane region" description="Helical" evidence="3">
    <location>
        <begin position="57"/>
        <end position="74"/>
    </location>
</feature>
<dbReference type="EMBL" id="JBHRYE010000007">
    <property type="protein sequence ID" value="MFC3670585.1"/>
    <property type="molecule type" value="Genomic_DNA"/>
</dbReference>
<dbReference type="PROSITE" id="PS51201">
    <property type="entry name" value="RCK_N"/>
    <property type="match status" value="1"/>
</dbReference>
<dbReference type="InterPro" id="IPR036291">
    <property type="entry name" value="NAD(P)-bd_dom_sf"/>
</dbReference>
<dbReference type="InterPro" id="IPR006037">
    <property type="entry name" value="RCK_C"/>
</dbReference>
<dbReference type="RefSeq" id="WP_191323114.1">
    <property type="nucleotide sequence ID" value="NZ_BMZP01000003.1"/>
</dbReference>
<dbReference type="Pfam" id="PF02254">
    <property type="entry name" value="TrkA_N"/>
    <property type="match status" value="1"/>
</dbReference>
<dbReference type="Gene3D" id="1.10.287.70">
    <property type="match status" value="1"/>
</dbReference>
<keyword evidence="6" id="KW-0407">Ion channel</keyword>
<dbReference type="PROSITE" id="PS51202">
    <property type="entry name" value="RCK_C"/>
    <property type="match status" value="1"/>
</dbReference>
<feature type="region of interest" description="Disordered" evidence="2">
    <location>
        <begin position="1"/>
        <end position="20"/>
    </location>
</feature>
<accession>A0ABV7V0L7</accession>
<comment type="caution">
    <text evidence="6">The sequence shown here is derived from an EMBL/GenBank/DDBJ whole genome shotgun (WGS) entry which is preliminary data.</text>
</comment>
<dbReference type="InterPro" id="IPR003148">
    <property type="entry name" value="RCK_N"/>
</dbReference>
<feature type="compositionally biased region" description="Low complexity" evidence="2">
    <location>
        <begin position="9"/>
        <end position="20"/>
    </location>
</feature>
<dbReference type="PANTHER" id="PTHR43833">
    <property type="entry name" value="POTASSIUM CHANNEL PROTEIN 2-RELATED-RELATED"/>
    <property type="match status" value="1"/>
</dbReference>
<dbReference type="InterPro" id="IPR050721">
    <property type="entry name" value="Trk_Ktr_HKT_K-transport"/>
</dbReference>